<protein>
    <recommendedName>
        <fullName evidence="5">Carrier domain-containing protein</fullName>
    </recommendedName>
</protein>
<keyword evidence="1" id="KW-0596">Phosphopantetheine</keyword>
<sequence>MKTPLSTTATSSSPSLVSTPGTPPEIDELLQRKQLDKLLEKQNRTETSHPRRQAIIETSTERTEQMTFGQKRFWFLTHYVDDPTTFNIAYLGQLTGRLCVADLARAVETAAQRHESLRTRFFWSNDESRTPTQGILSKILIRLETVTIESEAQAIQELHNMRNHKWDFNNWVPLRMKLLSLSETQHYILVGTHHISMDGHSLPVLMLDIHKAYQKGGRPLPPLSNTSQVRAFGAQQRLAYESGQFRPAIEHYRAMFAAVDFTRPIELFSFSRTQVRPPLDRYDTHIAKLQLEPAITAKLKQLARGRRATSFHTYLAALQALLFRLLPVDTTNQVCIGIADANRLDSKFMGSFGNFLNVLPLRFDRKRGQTFGAAIETARERAHNALRYSALPFDVLLDELGVPRSNAWAPVFQVFLNYRLVVREHAEKSWVGTHLGEERWYPARSGYDVALEIMEDGEGAMIAVHVQKSLYDQEAAELLARSYAAVLREVARRGERIGVDRLPRWDEGDVKKALEIGKGSDVQLEWPATVAHRIDQIITQYPDSIALKDGYGRKLTYTAMDKRVNSICSALRVQLPENNEQAVVGVFQMPSADWICCLVAINRVGAIYLPLDLRNSVPRLKSNVESARPAAILADNETVGQVKQIDLNELAVVINVSDLAPTTEKKEETAAKHDSAAYIIFTSGSTGEPKGIVVTHAGLRANLEGYHGAWNIASVAGVVLQQAAFSFDASLLMIYAALTTGGCLLVVPADARGDPAEVTRMMVDHGVTMTQATPSEYDMWFRFATPTLRRCTSWKAAWFGGERAAPGLLDEFREVCRALPNLRVFTSYGPTETTISAMKGKADVRDPTLQIPVPGRLLPNYAAYIVDEEMKPLPIGVPGEIMLGGAGVDANEYLHSPEQTAKAFLPDPFTVGRRMYRTGDYGRLDSRGLLTIDGRITGDTQVKLRGFRIELTEIERVMVKEGALVQTVVTLREDSFLAAHVVFEKEKQAYSCELIGKLRSRLRLCLPPYMCPSIIVSLNEMPLTAHSKIDRRAVQAMALPETPRSTSILGEPILTPTERRLATLWATVLPAHALSDPLGPRSDFFQAGGNSLLLVKLQAAMKNSFGDAPRLSKLMGMGELGSMAALLDDAITIIDWDKEIALDSFTESPKIQPKPVKANQGFSILVTGATGSLGQHIIPRLVVNERIAQVICLVRPVSGRNLAALFPDLKGKEEKIRIVETDLPSLPNDSEVGKIDLVLHCAADRTFWDGYGAAKLVNVDTAKALARLCLRVGASLHVLSSGAVAAYEGGDKDKNLARPSPADGYVASKWVAERFLASSVMENGLRLTTHRPTMVVDGDVTALREKEEMGEKETEETMARRMLALSKHLGVRPDFARLAGTLDVVKVEEVADAVTTAVIEDLDSITSEQESETAMKMRIVTHPGKVKLQTEVLGACTEELLTIEENQKVRALPAVPALHWVGLAKKARLFEWFITAMDLIVTDEEGREIVTRR</sequence>
<dbReference type="Gene3D" id="3.30.559.30">
    <property type="entry name" value="Nonribosomal peptide synthetase, condensation domain"/>
    <property type="match status" value="1"/>
</dbReference>
<dbReference type="InterPro" id="IPR000873">
    <property type="entry name" value="AMP-dep_synth/lig_dom"/>
</dbReference>
<dbReference type="Gene3D" id="3.40.50.720">
    <property type="entry name" value="NAD(P)-binding Rossmann-like Domain"/>
    <property type="match status" value="1"/>
</dbReference>
<name>A0A370T9V8_9HELO</name>
<dbReference type="GO" id="GO:0031177">
    <property type="term" value="F:phosphopantetheine binding"/>
    <property type="evidence" value="ECO:0007669"/>
    <property type="project" value="TreeGrafter"/>
</dbReference>
<evidence type="ECO:0000313" key="6">
    <source>
        <dbReference type="EMBL" id="RDL30421.1"/>
    </source>
</evidence>
<dbReference type="InterPro" id="IPR036291">
    <property type="entry name" value="NAD(P)-bd_dom_sf"/>
</dbReference>
<dbReference type="Pfam" id="PF00668">
    <property type="entry name" value="Condensation"/>
    <property type="match status" value="1"/>
</dbReference>
<dbReference type="SUPFAM" id="SSF56801">
    <property type="entry name" value="Acetyl-CoA synthetase-like"/>
    <property type="match status" value="1"/>
</dbReference>
<keyword evidence="3" id="KW-0436">Ligase</keyword>
<dbReference type="CDD" id="cd19532">
    <property type="entry name" value="C_PKS-NRPS"/>
    <property type="match status" value="1"/>
</dbReference>
<evidence type="ECO:0000256" key="2">
    <source>
        <dbReference type="ARBA" id="ARBA00022553"/>
    </source>
</evidence>
<dbReference type="GO" id="GO:0009366">
    <property type="term" value="C:enterobactin synthetase complex"/>
    <property type="evidence" value="ECO:0007669"/>
    <property type="project" value="TreeGrafter"/>
</dbReference>
<keyword evidence="2" id="KW-0597">Phosphoprotein</keyword>
<dbReference type="Pfam" id="PF07993">
    <property type="entry name" value="NAD_binding_4"/>
    <property type="match status" value="1"/>
</dbReference>
<feature type="domain" description="Carrier" evidence="5">
    <location>
        <begin position="1052"/>
        <end position="1131"/>
    </location>
</feature>
<evidence type="ECO:0000259" key="5">
    <source>
        <dbReference type="PROSITE" id="PS50075"/>
    </source>
</evidence>
<dbReference type="InterPro" id="IPR045851">
    <property type="entry name" value="AMP-bd_C_sf"/>
</dbReference>
<proteinExistence type="predicted"/>
<dbReference type="GeneID" id="43603148"/>
<evidence type="ECO:0000313" key="7">
    <source>
        <dbReference type="Proteomes" id="UP000254866"/>
    </source>
</evidence>
<dbReference type="Gene3D" id="3.30.559.10">
    <property type="entry name" value="Chloramphenicol acetyltransferase-like domain"/>
    <property type="match status" value="1"/>
</dbReference>
<dbReference type="InterPro" id="IPR042099">
    <property type="entry name" value="ANL_N_sf"/>
</dbReference>
<dbReference type="Pfam" id="PF00550">
    <property type="entry name" value="PP-binding"/>
    <property type="match status" value="1"/>
</dbReference>
<dbReference type="SUPFAM" id="SSF47336">
    <property type="entry name" value="ACP-like"/>
    <property type="match status" value="1"/>
</dbReference>
<reference evidence="6 7" key="1">
    <citation type="journal article" date="2018" name="IMA Fungus">
        <title>IMA Genome-F 9: Draft genome sequence of Annulohypoxylon stygium, Aspergillus mulundensis, Berkeleyomyces basicola (syn. Thielaviopsis basicola), Ceratocystis smalleyi, two Cercospora beticola strains, Coleophoma cylindrospora, Fusarium fracticaudum, Phialophora cf. hyalina, and Morchella septimelata.</title>
        <authorList>
            <person name="Wingfield B.D."/>
            <person name="Bills G.F."/>
            <person name="Dong Y."/>
            <person name="Huang W."/>
            <person name="Nel W.J."/>
            <person name="Swalarsk-Parry B.S."/>
            <person name="Vaghefi N."/>
            <person name="Wilken P.M."/>
            <person name="An Z."/>
            <person name="de Beer Z.W."/>
            <person name="De Vos L."/>
            <person name="Chen L."/>
            <person name="Duong T.A."/>
            <person name="Gao Y."/>
            <person name="Hammerbacher A."/>
            <person name="Kikkert J.R."/>
            <person name="Li Y."/>
            <person name="Li H."/>
            <person name="Li K."/>
            <person name="Li Q."/>
            <person name="Liu X."/>
            <person name="Ma X."/>
            <person name="Naidoo K."/>
            <person name="Pethybridge S.J."/>
            <person name="Sun J."/>
            <person name="Steenkamp E.T."/>
            <person name="van der Nest M.A."/>
            <person name="van Wyk S."/>
            <person name="Wingfield M.J."/>
            <person name="Xiong C."/>
            <person name="Yue Q."/>
            <person name="Zhang X."/>
        </authorList>
    </citation>
    <scope>NUCLEOTIDE SEQUENCE [LARGE SCALE GENOMIC DNA]</scope>
    <source>
        <strain evidence="6 7">BP 5553</strain>
    </source>
</reference>
<dbReference type="SUPFAM" id="SSF52777">
    <property type="entry name" value="CoA-dependent acyltransferases"/>
    <property type="match status" value="2"/>
</dbReference>
<gene>
    <name evidence="6" type="ORF">BP5553_10299</name>
</gene>
<comment type="caution">
    <text evidence="6">The sequence shown here is derived from an EMBL/GenBank/DDBJ whole genome shotgun (WGS) entry which is preliminary data.</text>
</comment>
<dbReference type="STRING" id="2656787.A0A370T9V8"/>
<dbReference type="Gene3D" id="3.30.300.30">
    <property type="match status" value="1"/>
</dbReference>
<dbReference type="EMBL" id="NPIC01000015">
    <property type="protein sequence ID" value="RDL30421.1"/>
    <property type="molecule type" value="Genomic_DNA"/>
</dbReference>
<dbReference type="Gene3D" id="1.10.1200.10">
    <property type="entry name" value="ACP-like"/>
    <property type="match status" value="1"/>
</dbReference>
<dbReference type="OrthoDB" id="329835at2759"/>
<dbReference type="PROSITE" id="PS00455">
    <property type="entry name" value="AMP_BINDING"/>
    <property type="match status" value="1"/>
</dbReference>
<evidence type="ECO:0000256" key="3">
    <source>
        <dbReference type="ARBA" id="ARBA00022598"/>
    </source>
</evidence>
<dbReference type="InterPro" id="IPR023213">
    <property type="entry name" value="CAT-like_dom_sf"/>
</dbReference>
<evidence type="ECO:0000256" key="4">
    <source>
        <dbReference type="SAM" id="MobiDB-lite"/>
    </source>
</evidence>
<dbReference type="GO" id="GO:0009239">
    <property type="term" value="P:enterobactin biosynthetic process"/>
    <property type="evidence" value="ECO:0007669"/>
    <property type="project" value="TreeGrafter"/>
</dbReference>
<dbReference type="Proteomes" id="UP000254866">
    <property type="component" value="Unassembled WGS sequence"/>
</dbReference>
<dbReference type="InterPro" id="IPR001242">
    <property type="entry name" value="Condensation_dom"/>
</dbReference>
<feature type="compositionally biased region" description="Low complexity" evidence="4">
    <location>
        <begin position="1"/>
        <end position="20"/>
    </location>
</feature>
<dbReference type="PANTHER" id="PTHR45527">
    <property type="entry name" value="NONRIBOSOMAL PEPTIDE SYNTHETASE"/>
    <property type="match status" value="1"/>
</dbReference>
<dbReference type="InterPro" id="IPR009081">
    <property type="entry name" value="PP-bd_ACP"/>
</dbReference>
<dbReference type="InterPro" id="IPR036736">
    <property type="entry name" value="ACP-like_sf"/>
</dbReference>
<organism evidence="6 7">
    <name type="scientific">Venustampulla echinocandica</name>
    <dbReference type="NCBI Taxonomy" id="2656787"/>
    <lineage>
        <taxon>Eukaryota</taxon>
        <taxon>Fungi</taxon>
        <taxon>Dikarya</taxon>
        <taxon>Ascomycota</taxon>
        <taxon>Pezizomycotina</taxon>
        <taxon>Leotiomycetes</taxon>
        <taxon>Helotiales</taxon>
        <taxon>Pleuroascaceae</taxon>
        <taxon>Venustampulla</taxon>
    </lineage>
</organism>
<dbReference type="PANTHER" id="PTHR45527:SF1">
    <property type="entry name" value="FATTY ACID SYNTHASE"/>
    <property type="match status" value="1"/>
</dbReference>
<dbReference type="GO" id="GO:0005829">
    <property type="term" value="C:cytosol"/>
    <property type="evidence" value="ECO:0007669"/>
    <property type="project" value="TreeGrafter"/>
</dbReference>
<evidence type="ECO:0000256" key="1">
    <source>
        <dbReference type="ARBA" id="ARBA00022450"/>
    </source>
</evidence>
<accession>A0A370T9V8</accession>
<dbReference type="CDD" id="cd05930">
    <property type="entry name" value="A_NRPS"/>
    <property type="match status" value="1"/>
</dbReference>
<dbReference type="GO" id="GO:0043041">
    <property type="term" value="P:amino acid activation for nonribosomal peptide biosynthetic process"/>
    <property type="evidence" value="ECO:0007669"/>
    <property type="project" value="TreeGrafter"/>
</dbReference>
<dbReference type="InterPro" id="IPR013120">
    <property type="entry name" value="FAR_NAD-bd"/>
</dbReference>
<dbReference type="RefSeq" id="XP_031864946.1">
    <property type="nucleotide sequence ID" value="XM_032018922.1"/>
</dbReference>
<dbReference type="PROSITE" id="PS50075">
    <property type="entry name" value="CARRIER"/>
    <property type="match status" value="1"/>
</dbReference>
<dbReference type="InterPro" id="IPR020845">
    <property type="entry name" value="AMP-binding_CS"/>
</dbReference>
<dbReference type="SUPFAM" id="SSF51735">
    <property type="entry name" value="NAD(P)-binding Rossmann-fold domains"/>
    <property type="match status" value="1"/>
</dbReference>
<dbReference type="Pfam" id="PF00501">
    <property type="entry name" value="AMP-binding"/>
    <property type="match status" value="1"/>
</dbReference>
<dbReference type="Gene3D" id="3.40.50.12780">
    <property type="entry name" value="N-terminal domain of ligase-like"/>
    <property type="match status" value="1"/>
</dbReference>
<keyword evidence="7" id="KW-1185">Reference proteome</keyword>
<dbReference type="GO" id="GO:0047527">
    <property type="term" value="F:2,3-dihydroxybenzoate-serine ligase activity"/>
    <property type="evidence" value="ECO:0007669"/>
    <property type="project" value="TreeGrafter"/>
</dbReference>
<feature type="region of interest" description="Disordered" evidence="4">
    <location>
        <begin position="1"/>
        <end position="25"/>
    </location>
</feature>